<evidence type="ECO:0000313" key="2">
    <source>
        <dbReference type="Proteomes" id="UP000265520"/>
    </source>
</evidence>
<dbReference type="GO" id="GO:0016301">
    <property type="term" value="F:kinase activity"/>
    <property type="evidence" value="ECO:0007669"/>
    <property type="project" value="UniProtKB-KW"/>
</dbReference>
<dbReference type="EMBL" id="LXQA010031130">
    <property type="protein sequence ID" value="MCH95943.1"/>
    <property type="molecule type" value="Genomic_DNA"/>
</dbReference>
<protein>
    <submittedName>
        <fullName evidence="1">Pseudouridine kinase-like</fullName>
    </submittedName>
</protein>
<gene>
    <name evidence="1" type="ORF">A2U01_0016926</name>
</gene>
<keyword evidence="2" id="KW-1185">Reference proteome</keyword>
<comment type="caution">
    <text evidence="1">The sequence shown here is derived from an EMBL/GenBank/DDBJ whole genome shotgun (WGS) entry which is preliminary data.</text>
</comment>
<name>A0A392N8N7_9FABA</name>
<feature type="non-terminal residue" evidence="1">
    <location>
        <position position="31"/>
    </location>
</feature>
<accession>A0A392N8N7</accession>
<dbReference type="AlphaFoldDB" id="A0A392N8N7"/>
<keyword evidence="1" id="KW-0418">Kinase</keyword>
<evidence type="ECO:0000313" key="1">
    <source>
        <dbReference type="EMBL" id="MCH95943.1"/>
    </source>
</evidence>
<proteinExistence type="predicted"/>
<keyword evidence="1" id="KW-0808">Transferase</keyword>
<organism evidence="1 2">
    <name type="scientific">Trifolium medium</name>
    <dbReference type="NCBI Taxonomy" id="97028"/>
    <lineage>
        <taxon>Eukaryota</taxon>
        <taxon>Viridiplantae</taxon>
        <taxon>Streptophyta</taxon>
        <taxon>Embryophyta</taxon>
        <taxon>Tracheophyta</taxon>
        <taxon>Spermatophyta</taxon>
        <taxon>Magnoliopsida</taxon>
        <taxon>eudicotyledons</taxon>
        <taxon>Gunneridae</taxon>
        <taxon>Pentapetalae</taxon>
        <taxon>rosids</taxon>
        <taxon>fabids</taxon>
        <taxon>Fabales</taxon>
        <taxon>Fabaceae</taxon>
        <taxon>Papilionoideae</taxon>
        <taxon>50 kb inversion clade</taxon>
        <taxon>NPAAA clade</taxon>
        <taxon>Hologalegina</taxon>
        <taxon>IRL clade</taxon>
        <taxon>Trifolieae</taxon>
        <taxon>Trifolium</taxon>
    </lineage>
</organism>
<sequence>MQSVSVGIAVAKAAVEVEANVPSSFSLAAIA</sequence>
<dbReference type="Proteomes" id="UP000265520">
    <property type="component" value="Unassembled WGS sequence"/>
</dbReference>
<reference evidence="1 2" key="1">
    <citation type="journal article" date="2018" name="Front. Plant Sci.">
        <title>Red Clover (Trifolium pratense) and Zigzag Clover (T. medium) - A Picture of Genomic Similarities and Differences.</title>
        <authorList>
            <person name="Dluhosova J."/>
            <person name="Istvanek J."/>
            <person name="Nedelnik J."/>
            <person name="Repkova J."/>
        </authorList>
    </citation>
    <scope>NUCLEOTIDE SEQUENCE [LARGE SCALE GENOMIC DNA]</scope>
    <source>
        <strain evidence="2">cv. 10/8</strain>
        <tissue evidence="1">Leaf</tissue>
    </source>
</reference>